<organism evidence="3 4">
    <name type="scientific">Galerina marginata (strain CBS 339.88)</name>
    <dbReference type="NCBI Taxonomy" id="685588"/>
    <lineage>
        <taxon>Eukaryota</taxon>
        <taxon>Fungi</taxon>
        <taxon>Dikarya</taxon>
        <taxon>Basidiomycota</taxon>
        <taxon>Agaricomycotina</taxon>
        <taxon>Agaricomycetes</taxon>
        <taxon>Agaricomycetidae</taxon>
        <taxon>Agaricales</taxon>
        <taxon>Agaricineae</taxon>
        <taxon>Strophariaceae</taxon>
        <taxon>Galerina</taxon>
    </lineage>
</organism>
<feature type="transmembrane region" description="Helical" evidence="1">
    <location>
        <begin position="125"/>
        <end position="147"/>
    </location>
</feature>
<dbReference type="HOGENOM" id="CLU_046025_2_1_1"/>
<proteinExistence type="predicted"/>
<dbReference type="STRING" id="685588.A0A067SIJ7"/>
<keyword evidence="1" id="KW-1133">Transmembrane helix</keyword>
<feature type="domain" description="DUF6534" evidence="2">
    <location>
        <begin position="174"/>
        <end position="259"/>
    </location>
</feature>
<evidence type="ECO:0000256" key="1">
    <source>
        <dbReference type="SAM" id="Phobius"/>
    </source>
</evidence>
<feature type="transmembrane region" description="Helical" evidence="1">
    <location>
        <begin position="167"/>
        <end position="188"/>
    </location>
</feature>
<evidence type="ECO:0000313" key="4">
    <source>
        <dbReference type="Proteomes" id="UP000027222"/>
    </source>
</evidence>
<evidence type="ECO:0000313" key="3">
    <source>
        <dbReference type="EMBL" id="KDR70736.1"/>
    </source>
</evidence>
<name>A0A067SIJ7_GALM3</name>
<dbReference type="Proteomes" id="UP000027222">
    <property type="component" value="Unassembled WGS sequence"/>
</dbReference>
<keyword evidence="1" id="KW-0472">Membrane</keyword>
<feature type="transmembrane region" description="Helical" evidence="1">
    <location>
        <begin position="20"/>
        <end position="42"/>
    </location>
</feature>
<keyword evidence="1" id="KW-0812">Transmembrane</keyword>
<sequence length="300" mass="32932">MASNALPPIPPDIARTAGPLLIGYLINWGLFGVLSTQVYFYYLAFPQDMRRTKVLVYGIYLFEMAQTIMLTQTGFATFATGFGDLNAINHIGVIWFAVPIMDSLVAFVVQAFYAYRIAVLSRSMFMPAVILLFGFLQLGGGLATGYFGAKAIHFNDFLGKKTFISTALWNGGGAMCDIIIASSMTYFLSKSKTDWKPTKNIIQRLIRLIIETGTLTAAMAIVNLALSVLPGGPTYFQTTSSMLGKMYSNTMMVVLNSRARIGNVEAISTGTLSSEYMTQRTPVFRNMAFREDEENGPGPP</sequence>
<dbReference type="PANTHER" id="PTHR40465:SF1">
    <property type="entry name" value="DUF6534 DOMAIN-CONTAINING PROTEIN"/>
    <property type="match status" value="1"/>
</dbReference>
<dbReference type="AlphaFoldDB" id="A0A067SIJ7"/>
<dbReference type="InterPro" id="IPR045339">
    <property type="entry name" value="DUF6534"/>
</dbReference>
<keyword evidence="4" id="KW-1185">Reference proteome</keyword>
<protein>
    <recommendedName>
        <fullName evidence="2">DUF6534 domain-containing protein</fullName>
    </recommendedName>
</protein>
<dbReference type="EMBL" id="KL142396">
    <property type="protein sequence ID" value="KDR70736.1"/>
    <property type="molecule type" value="Genomic_DNA"/>
</dbReference>
<dbReference type="Pfam" id="PF20152">
    <property type="entry name" value="DUF6534"/>
    <property type="match status" value="1"/>
</dbReference>
<feature type="transmembrane region" description="Helical" evidence="1">
    <location>
        <begin position="208"/>
        <end position="229"/>
    </location>
</feature>
<feature type="transmembrane region" description="Helical" evidence="1">
    <location>
        <begin position="54"/>
        <end position="79"/>
    </location>
</feature>
<reference evidence="4" key="1">
    <citation type="journal article" date="2014" name="Proc. Natl. Acad. Sci. U.S.A.">
        <title>Extensive sampling of basidiomycete genomes demonstrates inadequacy of the white-rot/brown-rot paradigm for wood decay fungi.</title>
        <authorList>
            <person name="Riley R."/>
            <person name="Salamov A.A."/>
            <person name="Brown D.W."/>
            <person name="Nagy L.G."/>
            <person name="Floudas D."/>
            <person name="Held B.W."/>
            <person name="Levasseur A."/>
            <person name="Lombard V."/>
            <person name="Morin E."/>
            <person name="Otillar R."/>
            <person name="Lindquist E.A."/>
            <person name="Sun H."/>
            <person name="LaButti K.M."/>
            <person name="Schmutz J."/>
            <person name="Jabbour D."/>
            <person name="Luo H."/>
            <person name="Baker S.E."/>
            <person name="Pisabarro A.G."/>
            <person name="Walton J.D."/>
            <person name="Blanchette R.A."/>
            <person name="Henrissat B."/>
            <person name="Martin F."/>
            <person name="Cullen D."/>
            <person name="Hibbett D.S."/>
            <person name="Grigoriev I.V."/>
        </authorList>
    </citation>
    <scope>NUCLEOTIDE SEQUENCE [LARGE SCALE GENOMIC DNA]</scope>
    <source>
        <strain evidence="4">CBS 339.88</strain>
    </source>
</reference>
<feature type="transmembrane region" description="Helical" evidence="1">
    <location>
        <begin position="91"/>
        <end position="113"/>
    </location>
</feature>
<dbReference type="PANTHER" id="PTHR40465">
    <property type="entry name" value="CHROMOSOME 1, WHOLE GENOME SHOTGUN SEQUENCE"/>
    <property type="match status" value="1"/>
</dbReference>
<accession>A0A067SIJ7</accession>
<gene>
    <name evidence="3" type="ORF">GALMADRAFT_254773</name>
</gene>
<evidence type="ECO:0000259" key="2">
    <source>
        <dbReference type="Pfam" id="PF20152"/>
    </source>
</evidence>
<dbReference type="OrthoDB" id="3223377at2759"/>